<dbReference type="eggNOG" id="ENOG502QPR4">
    <property type="taxonomic scope" value="Eukaryota"/>
</dbReference>
<organism evidence="3 4">
    <name type="scientific">Fusarium pseudograminearum (strain CS3096)</name>
    <name type="common">Wheat and barley crown-rot fungus</name>
    <dbReference type="NCBI Taxonomy" id="1028729"/>
    <lineage>
        <taxon>Eukaryota</taxon>
        <taxon>Fungi</taxon>
        <taxon>Dikarya</taxon>
        <taxon>Ascomycota</taxon>
        <taxon>Pezizomycotina</taxon>
        <taxon>Sordariomycetes</taxon>
        <taxon>Hypocreomycetidae</taxon>
        <taxon>Hypocreales</taxon>
        <taxon>Nectriaceae</taxon>
        <taxon>Fusarium</taxon>
    </lineage>
</organism>
<dbReference type="GeneID" id="20366077"/>
<accession>K3VES0</accession>
<protein>
    <recommendedName>
        <fullName evidence="5">Peptidase M20 dimerisation domain-containing protein</fullName>
    </recommendedName>
</protein>
<dbReference type="KEGG" id="fpu:FPSE_07459"/>
<dbReference type="InterPro" id="IPR010158">
    <property type="entry name" value="Amidase_Cbmase"/>
</dbReference>
<dbReference type="EMBL" id="AFNW01000195">
    <property type="protein sequence ID" value="EKJ72339.1"/>
    <property type="molecule type" value="Genomic_DNA"/>
</dbReference>
<dbReference type="SUPFAM" id="SSF53187">
    <property type="entry name" value="Zn-dependent exopeptidases"/>
    <property type="match status" value="1"/>
</dbReference>
<comment type="similarity">
    <text evidence="1">Belongs to the peptidase M20A family.</text>
</comment>
<comment type="caution">
    <text evidence="3">The sequence shown here is derived from an EMBL/GenBank/DDBJ whole genome shotgun (WGS) entry which is preliminary data.</text>
</comment>
<dbReference type="RefSeq" id="XP_009258852.1">
    <property type="nucleotide sequence ID" value="XM_009260577.1"/>
</dbReference>
<sequence>MAHTVHFTLDIRHAQDDILTKMVQECETEFLRIAQHDSEKGCQVQWKFWSGNQAVNFDKGCIASIEEAAADVCSSLPQNKAGNLWRPIVGGAAHDSSYTSHRCPTGMIYTPARAGISLDPREYCSPEDCALGAKYWHSPSMIRAADDLFNVLC</sequence>
<dbReference type="PANTHER" id="PTHR32494:SF5">
    <property type="entry name" value="ALLANTOATE AMIDOHYDROLASE"/>
    <property type="match status" value="1"/>
</dbReference>
<name>K3VES0_FUSPC</name>
<dbReference type="AlphaFoldDB" id="K3VES0"/>
<dbReference type="Pfam" id="PF01546">
    <property type="entry name" value="Peptidase_M20"/>
    <property type="match status" value="1"/>
</dbReference>
<gene>
    <name evidence="3" type="ORF">FPSE_07459</name>
</gene>
<dbReference type="Proteomes" id="UP000007978">
    <property type="component" value="Chromosome 3"/>
</dbReference>
<evidence type="ECO:0000256" key="1">
    <source>
        <dbReference type="ARBA" id="ARBA00006247"/>
    </source>
</evidence>
<keyword evidence="2" id="KW-0378">Hydrolase</keyword>
<reference evidence="3 4" key="1">
    <citation type="journal article" date="2012" name="PLoS Pathog.">
        <title>Comparative pathogenomics reveals horizontally acquired novel virulence genes in fungi infecting cereal hosts.</title>
        <authorList>
            <person name="Gardiner D.M."/>
            <person name="McDonald M.C."/>
            <person name="Covarelli L."/>
            <person name="Solomon P.S."/>
            <person name="Rusu A.G."/>
            <person name="Marshall M."/>
            <person name="Kazan K."/>
            <person name="Chakraborty S."/>
            <person name="McDonald B.A."/>
            <person name="Manners J.M."/>
        </authorList>
    </citation>
    <scope>NUCLEOTIDE SEQUENCE [LARGE SCALE GENOMIC DNA]</scope>
    <source>
        <strain evidence="3 4">CS3096</strain>
    </source>
</reference>
<proteinExistence type="inferred from homology"/>
<dbReference type="InterPro" id="IPR002933">
    <property type="entry name" value="Peptidase_M20"/>
</dbReference>
<evidence type="ECO:0008006" key="5">
    <source>
        <dbReference type="Google" id="ProtNLM"/>
    </source>
</evidence>
<evidence type="ECO:0000256" key="2">
    <source>
        <dbReference type="ARBA" id="ARBA00022801"/>
    </source>
</evidence>
<dbReference type="OrthoDB" id="4676at2759"/>
<dbReference type="PANTHER" id="PTHR32494">
    <property type="entry name" value="ALLANTOATE DEIMINASE-RELATED"/>
    <property type="match status" value="1"/>
</dbReference>
<keyword evidence="4" id="KW-1185">Reference proteome</keyword>
<dbReference type="Gene3D" id="3.40.630.10">
    <property type="entry name" value="Zn peptidases"/>
    <property type="match status" value="1"/>
</dbReference>
<evidence type="ECO:0000313" key="3">
    <source>
        <dbReference type="EMBL" id="EKJ72339.1"/>
    </source>
</evidence>
<dbReference type="HOGENOM" id="CLU_1713354_0_0_1"/>
<evidence type="ECO:0000313" key="4">
    <source>
        <dbReference type="Proteomes" id="UP000007978"/>
    </source>
</evidence>
<dbReference type="GO" id="GO:0016813">
    <property type="term" value="F:hydrolase activity, acting on carbon-nitrogen (but not peptide) bonds, in linear amidines"/>
    <property type="evidence" value="ECO:0007669"/>
    <property type="project" value="InterPro"/>
</dbReference>